<evidence type="ECO:0000313" key="2">
    <source>
        <dbReference type="EMBL" id="VDL78355.1"/>
    </source>
</evidence>
<name>A0A0N4YDQ1_NIPBR</name>
<feature type="compositionally biased region" description="Low complexity" evidence="1">
    <location>
        <begin position="44"/>
        <end position="59"/>
    </location>
</feature>
<evidence type="ECO:0000313" key="4">
    <source>
        <dbReference type="WBParaSite" id="NBR_0001476401-mRNA-1"/>
    </source>
</evidence>
<protein>
    <submittedName>
        <fullName evidence="4">PALP domain-containing protein</fullName>
    </submittedName>
</protein>
<dbReference type="Proteomes" id="UP000271162">
    <property type="component" value="Unassembled WGS sequence"/>
</dbReference>
<organism evidence="4">
    <name type="scientific">Nippostrongylus brasiliensis</name>
    <name type="common">Rat hookworm</name>
    <dbReference type="NCBI Taxonomy" id="27835"/>
    <lineage>
        <taxon>Eukaryota</taxon>
        <taxon>Metazoa</taxon>
        <taxon>Ecdysozoa</taxon>
        <taxon>Nematoda</taxon>
        <taxon>Chromadorea</taxon>
        <taxon>Rhabditida</taxon>
        <taxon>Rhabditina</taxon>
        <taxon>Rhabditomorpha</taxon>
        <taxon>Strongyloidea</taxon>
        <taxon>Heligmosomidae</taxon>
        <taxon>Nippostrongylus</taxon>
    </lineage>
</organism>
<evidence type="ECO:0000256" key="1">
    <source>
        <dbReference type="SAM" id="MobiDB-lite"/>
    </source>
</evidence>
<dbReference type="EMBL" id="UYSL01021481">
    <property type="protein sequence ID" value="VDL78355.1"/>
    <property type="molecule type" value="Genomic_DNA"/>
</dbReference>
<dbReference type="WBParaSite" id="NBR_0001476401-mRNA-1">
    <property type="protein sequence ID" value="NBR_0001476401-mRNA-1"/>
    <property type="gene ID" value="NBR_0001476401"/>
</dbReference>
<feature type="region of interest" description="Disordered" evidence="1">
    <location>
        <begin position="44"/>
        <end position="74"/>
    </location>
</feature>
<keyword evidence="3" id="KW-1185">Reference proteome</keyword>
<gene>
    <name evidence="2" type="ORF">NBR_LOCUS14765</name>
</gene>
<sequence>MEPAGDACCGATARALDMFNRRGSVIAVVIGGNTPELVSSCTASSSSAVASSDHQSSNSIDMDTHYSVDPQRFE</sequence>
<feature type="compositionally biased region" description="Basic and acidic residues" evidence="1">
    <location>
        <begin position="62"/>
        <end position="74"/>
    </location>
</feature>
<evidence type="ECO:0000313" key="3">
    <source>
        <dbReference type="Proteomes" id="UP000271162"/>
    </source>
</evidence>
<dbReference type="AlphaFoldDB" id="A0A0N4YDQ1"/>
<accession>A0A0N4YDQ1</accession>
<proteinExistence type="predicted"/>
<reference evidence="2 3" key="2">
    <citation type="submission" date="2018-11" db="EMBL/GenBank/DDBJ databases">
        <authorList>
            <consortium name="Pathogen Informatics"/>
        </authorList>
    </citation>
    <scope>NUCLEOTIDE SEQUENCE [LARGE SCALE GENOMIC DNA]</scope>
</reference>
<dbReference type="STRING" id="27835.A0A0N4YDQ1"/>
<reference evidence="4" key="1">
    <citation type="submission" date="2017-02" db="UniProtKB">
        <authorList>
            <consortium name="WormBaseParasite"/>
        </authorList>
    </citation>
    <scope>IDENTIFICATION</scope>
</reference>